<reference evidence="1 2" key="1">
    <citation type="journal article" date="2021" name="Commun. Biol.">
        <title>The genome of Shorea leprosula (Dipterocarpaceae) highlights the ecological relevance of drought in aseasonal tropical rainforests.</title>
        <authorList>
            <person name="Ng K.K.S."/>
            <person name="Kobayashi M.J."/>
            <person name="Fawcett J.A."/>
            <person name="Hatakeyama M."/>
            <person name="Paape T."/>
            <person name="Ng C.H."/>
            <person name="Ang C.C."/>
            <person name="Tnah L.H."/>
            <person name="Lee C.T."/>
            <person name="Nishiyama T."/>
            <person name="Sese J."/>
            <person name="O'Brien M.J."/>
            <person name="Copetti D."/>
            <person name="Mohd Noor M.I."/>
            <person name="Ong R.C."/>
            <person name="Putra M."/>
            <person name="Sireger I.Z."/>
            <person name="Indrioko S."/>
            <person name="Kosugi Y."/>
            <person name="Izuno A."/>
            <person name="Isagi Y."/>
            <person name="Lee S.L."/>
            <person name="Shimizu K.K."/>
        </authorList>
    </citation>
    <scope>NUCLEOTIDE SEQUENCE [LARGE SCALE GENOMIC DNA]</scope>
    <source>
        <strain evidence="1">214</strain>
    </source>
</reference>
<gene>
    <name evidence="1" type="ORF">SLEP1_g27387</name>
</gene>
<proteinExistence type="predicted"/>
<sequence length="117" mass="13143">MEKPLLGISAFHQTWPSLIASPVPSHSSVYLSQVNCIGQPTGFQHNVQERRFASALKNMSTTPLGQHGRMGIDLYNDWTFLRGSRVVLTPKFSTHTSSRRSFGVYASCSNYLLVFYM</sequence>
<protein>
    <submittedName>
        <fullName evidence="1">Uncharacterized protein</fullName>
    </submittedName>
</protein>
<dbReference type="Proteomes" id="UP001054252">
    <property type="component" value="Unassembled WGS sequence"/>
</dbReference>
<dbReference type="EMBL" id="BPVZ01000046">
    <property type="protein sequence ID" value="GKV16800.1"/>
    <property type="molecule type" value="Genomic_DNA"/>
</dbReference>
<comment type="caution">
    <text evidence="1">The sequence shown here is derived from an EMBL/GenBank/DDBJ whole genome shotgun (WGS) entry which is preliminary data.</text>
</comment>
<evidence type="ECO:0000313" key="2">
    <source>
        <dbReference type="Proteomes" id="UP001054252"/>
    </source>
</evidence>
<accession>A0AAV5K1K9</accession>
<keyword evidence="2" id="KW-1185">Reference proteome</keyword>
<name>A0AAV5K1K9_9ROSI</name>
<evidence type="ECO:0000313" key="1">
    <source>
        <dbReference type="EMBL" id="GKV16800.1"/>
    </source>
</evidence>
<dbReference type="AlphaFoldDB" id="A0AAV5K1K9"/>
<organism evidence="1 2">
    <name type="scientific">Rubroshorea leprosula</name>
    <dbReference type="NCBI Taxonomy" id="152421"/>
    <lineage>
        <taxon>Eukaryota</taxon>
        <taxon>Viridiplantae</taxon>
        <taxon>Streptophyta</taxon>
        <taxon>Embryophyta</taxon>
        <taxon>Tracheophyta</taxon>
        <taxon>Spermatophyta</taxon>
        <taxon>Magnoliopsida</taxon>
        <taxon>eudicotyledons</taxon>
        <taxon>Gunneridae</taxon>
        <taxon>Pentapetalae</taxon>
        <taxon>rosids</taxon>
        <taxon>malvids</taxon>
        <taxon>Malvales</taxon>
        <taxon>Dipterocarpaceae</taxon>
        <taxon>Rubroshorea</taxon>
    </lineage>
</organism>